<dbReference type="Proteomes" id="UP000693970">
    <property type="component" value="Unassembled WGS sequence"/>
</dbReference>
<feature type="region of interest" description="Disordered" evidence="1">
    <location>
        <begin position="303"/>
        <end position="367"/>
    </location>
</feature>
<feature type="region of interest" description="Disordered" evidence="1">
    <location>
        <begin position="215"/>
        <end position="263"/>
    </location>
</feature>
<dbReference type="OrthoDB" id="48401at2759"/>
<name>A0A9K3PYW2_9STRA</name>
<evidence type="ECO:0000313" key="3">
    <source>
        <dbReference type="Proteomes" id="UP000693970"/>
    </source>
</evidence>
<evidence type="ECO:0000313" key="2">
    <source>
        <dbReference type="EMBL" id="KAG7362204.1"/>
    </source>
</evidence>
<protein>
    <recommendedName>
        <fullName evidence="4">Bromodomain associated domain-containing protein</fullName>
    </recommendedName>
</protein>
<organism evidence="2 3">
    <name type="scientific">Nitzschia inconspicua</name>
    <dbReference type="NCBI Taxonomy" id="303405"/>
    <lineage>
        <taxon>Eukaryota</taxon>
        <taxon>Sar</taxon>
        <taxon>Stramenopiles</taxon>
        <taxon>Ochrophyta</taxon>
        <taxon>Bacillariophyta</taxon>
        <taxon>Bacillariophyceae</taxon>
        <taxon>Bacillariophycidae</taxon>
        <taxon>Bacillariales</taxon>
        <taxon>Bacillariaceae</taxon>
        <taxon>Nitzschia</taxon>
    </lineage>
</organism>
<evidence type="ECO:0008006" key="4">
    <source>
        <dbReference type="Google" id="ProtNLM"/>
    </source>
</evidence>
<reference evidence="2" key="2">
    <citation type="submission" date="2021-04" db="EMBL/GenBank/DDBJ databases">
        <authorList>
            <person name="Podell S."/>
        </authorList>
    </citation>
    <scope>NUCLEOTIDE SEQUENCE</scope>
    <source>
        <strain evidence="2">Hildebrandi</strain>
    </source>
</reference>
<gene>
    <name evidence="2" type="ORF">IV203_025870</name>
</gene>
<dbReference type="CDD" id="cd00076">
    <property type="entry name" value="HFD_SF"/>
    <property type="match status" value="1"/>
</dbReference>
<sequence length="546" mass="57595">MEVKDQIYSFEIARRSVGRAALHLGITTMSESALDVLADVLLQYLSRTGKAMAHLVESSGRPSSHVNILDAFQACHAVASPAVQRLHLAPDVEDPQQMMLMGASSSAAAAVAKSGSGTTGAAASAAAAAAAASTSNPGGSNNNNYNPNGKSGGGSSASSGKASGTAVFGQDSSTDWKGLAAFCFGPKWLEEKDDNDIPLTHDVDTSSRMDIDGEDHENGDANGEAVARPGAGKVGPSATTGEPVDGDTDRIGRLNSDRQGNKGWVAPYLDDVKAFPKASKKCANPHALPARVRLSLHYRKTDFDAEEAEEEEEAAQAELDEMPDDVFVSTNLKASSIEADEATGGTWGRMNKRKADEDVNDEDTAPPTKRVRLNEENALKRVNVGVTSAADTGAEEEADDAAPTMPTEFAFVPSFYPLPPSTKEVVDLGRTVVDLQEEQQKLLLQQQQNIYPAASSSAVTVVGHEESQEVRSSLVHLGQFYWGSGWDATNTSDGVRKEVIVPMGRPPSAGEGASARPEEPITPMSRASQSRVSRILEGSLDAAAMQ</sequence>
<dbReference type="EMBL" id="JAGRRH010000012">
    <property type="protein sequence ID" value="KAG7362204.1"/>
    <property type="molecule type" value="Genomic_DNA"/>
</dbReference>
<dbReference type="AlphaFoldDB" id="A0A9K3PYW2"/>
<comment type="caution">
    <text evidence="2">The sequence shown here is derived from an EMBL/GenBank/DDBJ whole genome shotgun (WGS) entry which is preliminary data.</text>
</comment>
<feature type="compositionally biased region" description="Basic and acidic residues" evidence="1">
    <location>
        <begin position="247"/>
        <end position="260"/>
    </location>
</feature>
<keyword evidence="3" id="KW-1185">Reference proteome</keyword>
<reference evidence="2" key="1">
    <citation type="journal article" date="2021" name="Sci. Rep.">
        <title>Diploid genomic architecture of Nitzschia inconspicua, an elite biomass production diatom.</title>
        <authorList>
            <person name="Oliver A."/>
            <person name="Podell S."/>
            <person name="Pinowska A."/>
            <person name="Traller J.C."/>
            <person name="Smith S.R."/>
            <person name="McClure R."/>
            <person name="Beliaev A."/>
            <person name="Bohutskyi P."/>
            <person name="Hill E.A."/>
            <person name="Rabines A."/>
            <person name="Zheng H."/>
            <person name="Allen L.Z."/>
            <person name="Kuo A."/>
            <person name="Grigoriev I.V."/>
            <person name="Allen A.E."/>
            <person name="Hazlebeck D."/>
            <person name="Allen E.E."/>
        </authorList>
    </citation>
    <scope>NUCLEOTIDE SEQUENCE</scope>
    <source>
        <strain evidence="2">Hildebrandi</strain>
    </source>
</reference>
<proteinExistence type="predicted"/>
<accession>A0A9K3PYW2</accession>
<evidence type="ECO:0000256" key="1">
    <source>
        <dbReference type="SAM" id="MobiDB-lite"/>
    </source>
</evidence>
<feature type="region of interest" description="Disordered" evidence="1">
    <location>
        <begin position="132"/>
        <end position="170"/>
    </location>
</feature>
<feature type="region of interest" description="Disordered" evidence="1">
    <location>
        <begin position="503"/>
        <end position="546"/>
    </location>
</feature>
<feature type="compositionally biased region" description="Low complexity" evidence="1">
    <location>
        <begin position="132"/>
        <end position="149"/>
    </location>
</feature>
<feature type="compositionally biased region" description="Acidic residues" evidence="1">
    <location>
        <begin position="304"/>
        <end position="324"/>
    </location>
</feature>
<feature type="compositionally biased region" description="Low complexity" evidence="1">
    <location>
        <begin position="156"/>
        <end position="166"/>
    </location>
</feature>